<dbReference type="InterPro" id="IPR036249">
    <property type="entry name" value="Thioredoxin-like_sf"/>
</dbReference>
<dbReference type="RefSeq" id="WP_174018902.1">
    <property type="nucleotide sequence ID" value="NZ_JAAMAW010000021.1"/>
</dbReference>
<reference evidence="2" key="1">
    <citation type="journal article" date="2020" name="Science">
        <title>Unexpected conservation and global transmission of agrobacterial virulence plasmids.</title>
        <authorList>
            <person name="Weisberg A.J."/>
            <person name="Davis E.W. 2nd"/>
            <person name="Tabima J."/>
            <person name="Belcher M.S."/>
            <person name="Miller M."/>
            <person name="Kuo C.H."/>
            <person name="Loper J.E."/>
            <person name="Grunwald N.J."/>
            <person name="Putnam M.L."/>
            <person name="Chang J.H."/>
        </authorList>
    </citation>
    <scope>NUCLEOTIDE SEQUENCE</scope>
    <source>
        <strain evidence="2">17-1853-1a</strain>
    </source>
</reference>
<evidence type="ECO:0000313" key="2">
    <source>
        <dbReference type="EMBL" id="NTC29696.1"/>
    </source>
</evidence>
<proteinExistence type="predicted"/>
<dbReference type="SUPFAM" id="SSF52833">
    <property type="entry name" value="Thioredoxin-like"/>
    <property type="match status" value="1"/>
</dbReference>
<dbReference type="AlphaFoldDB" id="A0AA44J9T3"/>
<dbReference type="Gene3D" id="3.40.30.10">
    <property type="entry name" value="Glutaredoxin"/>
    <property type="match status" value="1"/>
</dbReference>
<comment type="caution">
    <text evidence="2">The sequence shown here is derived from an EMBL/GenBank/DDBJ whole genome shotgun (WGS) entry which is preliminary data.</text>
</comment>
<feature type="compositionally biased region" description="Basic and acidic residues" evidence="1">
    <location>
        <begin position="219"/>
        <end position="233"/>
    </location>
</feature>
<feature type="region of interest" description="Disordered" evidence="1">
    <location>
        <begin position="195"/>
        <end position="233"/>
    </location>
</feature>
<dbReference type="Proteomes" id="UP000702952">
    <property type="component" value="Unassembled WGS sequence"/>
</dbReference>
<accession>A0AA44J9T3</accession>
<organism evidence="2 3">
    <name type="scientific">Agrobacterium tumefaciens</name>
    <dbReference type="NCBI Taxonomy" id="358"/>
    <lineage>
        <taxon>Bacteria</taxon>
        <taxon>Pseudomonadati</taxon>
        <taxon>Pseudomonadota</taxon>
        <taxon>Alphaproteobacteria</taxon>
        <taxon>Hyphomicrobiales</taxon>
        <taxon>Rhizobiaceae</taxon>
        <taxon>Rhizobium/Agrobacterium group</taxon>
        <taxon>Agrobacterium</taxon>
        <taxon>Agrobacterium tumefaciens complex</taxon>
    </lineage>
</organism>
<dbReference type="EMBL" id="JAAMAY010000027">
    <property type="protein sequence ID" value="NTC29696.1"/>
    <property type="molecule type" value="Genomic_DNA"/>
</dbReference>
<dbReference type="InterPro" id="IPR010296">
    <property type="entry name" value="DUF899_thioredox"/>
</dbReference>
<name>A0AA44J9T3_AGRTU</name>
<protein>
    <submittedName>
        <fullName evidence="2">DUF899 family protein</fullName>
    </submittedName>
</protein>
<sequence length="233" mass="25844">MDRNLLKPANELAAKRSSPLANESAAYASARQSLLASEIEARRVLTNLAEQRRALPPGPVIEKNWQFRNSEGDELSLADLFGDKNTLITYFWIYGPEREKPCPMCADTLSGLNGVARNVMKLAAFKVLGRSPVSRQLEIARKQGWSNLEFVQTLGDAYANDLGLLLEDGSEAPAFTVYQRDGHIVRVFYNSEMPMDAADPGQDPRGATDLSPLWNLLDHTPEGRGGDWRPELD</sequence>
<gene>
    <name evidence="2" type="ORF">G6M46_16295</name>
</gene>
<evidence type="ECO:0000256" key="1">
    <source>
        <dbReference type="SAM" id="MobiDB-lite"/>
    </source>
</evidence>
<evidence type="ECO:0000313" key="3">
    <source>
        <dbReference type="Proteomes" id="UP000702952"/>
    </source>
</evidence>
<dbReference type="Pfam" id="PF05988">
    <property type="entry name" value="DUF899"/>
    <property type="match status" value="1"/>
</dbReference>